<protein>
    <recommendedName>
        <fullName evidence="3">Reverse transcriptase</fullName>
    </recommendedName>
</protein>
<reference evidence="1 2" key="1">
    <citation type="submission" date="2023-03" db="EMBL/GenBank/DDBJ databases">
        <title>WGS of Gossypium arboreum.</title>
        <authorList>
            <person name="Yu D."/>
        </authorList>
    </citation>
    <scope>NUCLEOTIDE SEQUENCE [LARGE SCALE GENOMIC DNA]</scope>
    <source>
        <tissue evidence="1">Leaf</tissue>
    </source>
</reference>
<dbReference type="EMBL" id="JARKNE010000008">
    <property type="protein sequence ID" value="KAK5811134.1"/>
    <property type="molecule type" value="Genomic_DNA"/>
</dbReference>
<organism evidence="1 2">
    <name type="scientific">Gossypium arboreum</name>
    <name type="common">Tree cotton</name>
    <name type="synonym">Gossypium nanking</name>
    <dbReference type="NCBI Taxonomy" id="29729"/>
    <lineage>
        <taxon>Eukaryota</taxon>
        <taxon>Viridiplantae</taxon>
        <taxon>Streptophyta</taxon>
        <taxon>Embryophyta</taxon>
        <taxon>Tracheophyta</taxon>
        <taxon>Spermatophyta</taxon>
        <taxon>Magnoliopsida</taxon>
        <taxon>eudicotyledons</taxon>
        <taxon>Gunneridae</taxon>
        <taxon>Pentapetalae</taxon>
        <taxon>rosids</taxon>
        <taxon>malvids</taxon>
        <taxon>Malvales</taxon>
        <taxon>Malvaceae</taxon>
        <taxon>Malvoideae</taxon>
        <taxon>Gossypium</taxon>
    </lineage>
</organism>
<comment type="caution">
    <text evidence="1">The sequence shown here is derived from an EMBL/GenBank/DDBJ whole genome shotgun (WGS) entry which is preliminary data.</text>
</comment>
<evidence type="ECO:0000313" key="1">
    <source>
        <dbReference type="EMBL" id="KAK5811134.1"/>
    </source>
</evidence>
<dbReference type="InterPro" id="IPR036691">
    <property type="entry name" value="Endo/exonu/phosph_ase_sf"/>
</dbReference>
<gene>
    <name evidence="1" type="ORF">PVK06_026456</name>
</gene>
<dbReference type="SUPFAM" id="SSF56219">
    <property type="entry name" value="DNase I-like"/>
    <property type="match status" value="1"/>
</dbReference>
<proteinExistence type="predicted"/>
<evidence type="ECO:0008006" key="3">
    <source>
        <dbReference type="Google" id="ProtNLM"/>
    </source>
</evidence>
<evidence type="ECO:0000313" key="2">
    <source>
        <dbReference type="Proteomes" id="UP001358586"/>
    </source>
</evidence>
<accession>A0ABR0P0K7</accession>
<sequence>MNGQVGDALWLLGGDFNVTLSPKKSSSFNSYQSFTVDMKDFQALVREIEVFDRAYFVPIFTWSNHQLDRPIAKKLDRVLINATWFLQLVVESWQLTVVGDPMLKLFTKLKRLKPVLNMLNTETFGNIYARVKVKVEELESLQLALLQGDLVRNSHINQVRDDLLVFPITNEEIKATSFGQGNEKVPGLDGFTAFFFKSAWGTVGPDFLEAV</sequence>
<dbReference type="Proteomes" id="UP001358586">
    <property type="component" value="Chromosome 8"/>
</dbReference>
<name>A0ABR0P0K7_GOSAR</name>
<keyword evidence="2" id="KW-1185">Reference proteome</keyword>